<dbReference type="EMBL" id="BGZK01000304">
    <property type="protein sequence ID" value="GBP35503.1"/>
    <property type="molecule type" value="Genomic_DNA"/>
</dbReference>
<keyword evidence="2" id="KW-1185">Reference proteome</keyword>
<name>A0A4C1V9U0_EUMVA</name>
<proteinExistence type="predicted"/>
<reference evidence="1 2" key="1">
    <citation type="journal article" date="2019" name="Commun. Biol.">
        <title>The bagworm genome reveals a unique fibroin gene that provides high tensile strength.</title>
        <authorList>
            <person name="Kono N."/>
            <person name="Nakamura H."/>
            <person name="Ohtoshi R."/>
            <person name="Tomita M."/>
            <person name="Numata K."/>
            <person name="Arakawa K."/>
        </authorList>
    </citation>
    <scope>NUCLEOTIDE SEQUENCE [LARGE SCALE GENOMIC DNA]</scope>
</reference>
<comment type="caution">
    <text evidence="1">The sequence shown here is derived from an EMBL/GenBank/DDBJ whole genome shotgun (WGS) entry which is preliminary data.</text>
</comment>
<dbReference type="Proteomes" id="UP000299102">
    <property type="component" value="Unassembled WGS sequence"/>
</dbReference>
<sequence length="118" mass="12870">MITLTLTLTLTMTPTLMLMMTVNVKITVIVRLRWYVRHPTFVLSLANVGSVSIQNWITLRESQKAAGPARGRAPTQLNRRVNVWNVRAAGGTRMRRLKGVDIAGDGGARDAAGRGGEA</sequence>
<accession>A0A4C1V9U0</accession>
<protein>
    <submittedName>
        <fullName evidence="1">Uncharacterized protein</fullName>
    </submittedName>
</protein>
<evidence type="ECO:0000313" key="2">
    <source>
        <dbReference type="Proteomes" id="UP000299102"/>
    </source>
</evidence>
<gene>
    <name evidence="1" type="ORF">EVAR_20013_1</name>
</gene>
<organism evidence="1 2">
    <name type="scientific">Eumeta variegata</name>
    <name type="common">Bagworm moth</name>
    <name type="synonym">Eumeta japonica</name>
    <dbReference type="NCBI Taxonomy" id="151549"/>
    <lineage>
        <taxon>Eukaryota</taxon>
        <taxon>Metazoa</taxon>
        <taxon>Ecdysozoa</taxon>
        <taxon>Arthropoda</taxon>
        <taxon>Hexapoda</taxon>
        <taxon>Insecta</taxon>
        <taxon>Pterygota</taxon>
        <taxon>Neoptera</taxon>
        <taxon>Endopterygota</taxon>
        <taxon>Lepidoptera</taxon>
        <taxon>Glossata</taxon>
        <taxon>Ditrysia</taxon>
        <taxon>Tineoidea</taxon>
        <taxon>Psychidae</taxon>
        <taxon>Oiketicinae</taxon>
        <taxon>Eumeta</taxon>
    </lineage>
</organism>
<dbReference type="AlphaFoldDB" id="A0A4C1V9U0"/>
<evidence type="ECO:0000313" key="1">
    <source>
        <dbReference type="EMBL" id="GBP35503.1"/>
    </source>
</evidence>